<dbReference type="AlphaFoldDB" id="A0A0W0R244"/>
<sequence>AIDAIYQFQQQLHSLLMKRALTQKACRKVIPTFLEMLTELKQSAFKALASLGKTLEAWKDEVARMWRFSKSNGITEGFHRKMKLIQRRAYGFRNFENYRVRVKVLCG</sequence>
<dbReference type="EMBL" id="LNKA01000009">
    <property type="protein sequence ID" value="KTC65125.1"/>
    <property type="molecule type" value="Genomic_DNA"/>
</dbReference>
<dbReference type="STRING" id="45056.Lade_1498"/>
<organism evidence="2 3">
    <name type="scientific">Legionella adelaidensis</name>
    <dbReference type="NCBI Taxonomy" id="45056"/>
    <lineage>
        <taxon>Bacteria</taxon>
        <taxon>Pseudomonadati</taxon>
        <taxon>Pseudomonadota</taxon>
        <taxon>Gammaproteobacteria</taxon>
        <taxon>Legionellales</taxon>
        <taxon>Legionellaceae</taxon>
        <taxon>Legionella</taxon>
    </lineage>
</organism>
<dbReference type="PATRIC" id="fig|45056.6.peg.1547"/>
<name>A0A0W0R244_9GAMM</name>
<dbReference type="RefSeq" id="WP_162261879.1">
    <property type="nucleotide sequence ID" value="NZ_LNKA01000009.1"/>
</dbReference>
<feature type="domain" description="Transposase IS204/IS1001/IS1096/IS1165 DDE" evidence="1">
    <location>
        <begin position="2"/>
        <end position="102"/>
    </location>
</feature>
<evidence type="ECO:0000313" key="3">
    <source>
        <dbReference type="Proteomes" id="UP000054859"/>
    </source>
</evidence>
<protein>
    <submittedName>
        <fullName evidence="2">TnpA transposase</fullName>
    </submittedName>
</protein>
<comment type="caution">
    <text evidence="2">The sequence shown here is derived from an EMBL/GenBank/DDBJ whole genome shotgun (WGS) entry which is preliminary data.</text>
</comment>
<evidence type="ECO:0000259" key="1">
    <source>
        <dbReference type="Pfam" id="PF01610"/>
    </source>
</evidence>
<dbReference type="Pfam" id="PF01610">
    <property type="entry name" value="DDE_Tnp_ISL3"/>
    <property type="match status" value="1"/>
</dbReference>
<reference evidence="2 3" key="1">
    <citation type="submission" date="2015-11" db="EMBL/GenBank/DDBJ databases">
        <title>Identification of large and diverse effector repertoires of 38 Legionella species.</title>
        <authorList>
            <person name="Burstein D."/>
            <person name="Amaro F."/>
            <person name="Zusman T."/>
            <person name="Lifshitz Z."/>
            <person name="Cohen O."/>
            <person name="Gilbert J.A."/>
            <person name="Pupko T."/>
            <person name="Shuman H.A."/>
            <person name="Segal G."/>
        </authorList>
    </citation>
    <scope>NUCLEOTIDE SEQUENCE [LARGE SCALE GENOMIC DNA]</scope>
    <source>
        <strain evidence="2 3">1762-AUS-E</strain>
    </source>
</reference>
<dbReference type="InterPro" id="IPR002560">
    <property type="entry name" value="Transposase_DDE"/>
</dbReference>
<feature type="non-terminal residue" evidence="2">
    <location>
        <position position="1"/>
    </location>
</feature>
<evidence type="ECO:0000313" key="2">
    <source>
        <dbReference type="EMBL" id="KTC65125.1"/>
    </source>
</evidence>
<gene>
    <name evidence="2" type="ORF">Lade_1498</name>
</gene>
<accession>A0A0W0R244</accession>
<keyword evidence="3" id="KW-1185">Reference proteome</keyword>
<dbReference type="Proteomes" id="UP000054859">
    <property type="component" value="Unassembled WGS sequence"/>
</dbReference>
<proteinExistence type="predicted"/>